<keyword evidence="3" id="KW-1185">Reference proteome</keyword>
<dbReference type="Proteomes" id="UP000601789">
    <property type="component" value="Unassembled WGS sequence"/>
</dbReference>
<dbReference type="Pfam" id="PF10592">
    <property type="entry name" value="AIPR"/>
    <property type="match status" value="1"/>
</dbReference>
<dbReference type="InterPro" id="IPR018891">
    <property type="entry name" value="AIPR_C"/>
</dbReference>
<organism evidence="2 3">
    <name type="scientific">Aquamicrobium zhengzhouense</name>
    <dbReference type="NCBI Taxonomy" id="2781738"/>
    <lineage>
        <taxon>Bacteria</taxon>
        <taxon>Pseudomonadati</taxon>
        <taxon>Pseudomonadota</taxon>
        <taxon>Alphaproteobacteria</taxon>
        <taxon>Hyphomicrobiales</taxon>
        <taxon>Phyllobacteriaceae</taxon>
        <taxon>Aquamicrobium</taxon>
    </lineage>
</organism>
<sequence length="637" mass="70112">MKTSDEIAFEDYRASWLEDVTKGGPSTVELGRRFALKLITQWMEDSIETDNFIYCDGSRDGGIDLALLDTGPEEAADETGVSGHTWYLVQSKYGSAFAGPQTLLIEGQKVIDTLDGKRERLNSLAEGLMERLSNFKRGAGPADKIVLVFATETPLSEDEKRALADLRSMGTTRLGPMFDIEALSIETIFARLQEIEAVGLTKRLRVSLDAQMVPSGPDLLVGSVGLPNLYAFLKRYRNETGDLDRIYEKNVRRFLGARGKVNKAMQSTLRDAPERFGLYNNGITIVVHDYSVGEGSVELAEPFIVNGCQTTRTIWDVFHTRLSSGGTGVNPETEAWKAKADQGVVVAKIVKVGNSGESLLQAITRYTNSQNAIREKDFLALTGDFKTWQGQLADQHDLYLEIQRGGWDSQKALQNTNPATKQFTEHANAADLIKVYGAGWMGEAGLAFGKNPPFLPDGSVFKRIVNGADVDGGAFGVTDLYAAYLLQKYTAQYGFGRGAPKQSRRQSRFLYFLVVLDLFKDVLSRAPHPTDHRSVATAMVKVLKNDSGRSALLDRAAEVIDSYFTQGNDDSLFNEPSYLNSFNADLNAFLKWEKLARSDAETPRLKQLLAVNKSVMGMSLAGNQTPRQTIMAAVNAA</sequence>
<protein>
    <submittedName>
        <fullName evidence="2">AIPR family protein</fullName>
    </submittedName>
</protein>
<reference evidence="2 3" key="1">
    <citation type="submission" date="2020-10" db="EMBL/GenBank/DDBJ databases">
        <title>Aquamicrobium zhengzhouensis sp. nov., a exopolysaccharide producing bacterium isolated from farmland soil.</title>
        <authorList>
            <person name="Wang X."/>
        </authorList>
    </citation>
    <scope>NUCLEOTIDE SEQUENCE [LARGE SCALE GENOMIC DNA]</scope>
    <source>
        <strain evidence="3">cd-1</strain>
    </source>
</reference>
<comment type="caution">
    <text evidence="2">The sequence shown here is derived from an EMBL/GenBank/DDBJ whole genome shotgun (WGS) entry which is preliminary data.</text>
</comment>
<dbReference type="RefSeq" id="WP_198478355.1">
    <property type="nucleotide sequence ID" value="NZ_JADGMQ010000024.1"/>
</dbReference>
<dbReference type="EMBL" id="JADGMQ010000024">
    <property type="protein sequence ID" value="MBI1622817.1"/>
    <property type="molecule type" value="Genomic_DNA"/>
</dbReference>
<accession>A0ABS0SJF1</accession>
<name>A0ABS0SJF1_9HYPH</name>
<feature type="domain" description="Abortive phage infection protein C-terminal" evidence="1">
    <location>
        <begin position="247"/>
        <end position="451"/>
    </location>
</feature>
<evidence type="ECO:0000259" key="1">
    <source>
        <dbReference type="Pfam" id="PF10592"/>
    </source>
</evidence>
<proteinExistence type="predicted"/>
<evidence type="ECO:0000313" key="3">
    <source>
        <dbReference type="Proteomes" id="UP000601789"/>
    </source>
</evidence>
<gene>
    <name evidence="2" type="ORF">IOD40_19375</name>
</gene>
<evidence type="ECO:0000313" key="2">
    <source>
        <dbReference type="EMBL" id="MBI1622817.1"/>
    </source>
</evidence>